<comment type="caution">
    <text evidence="2">The sequence shown here is derived from an EMBL/GenBank/DDBJ whole genome shotgun (WGS) entry which is preliminary data.</text>
</comment>
<gene>
    <name evidence="2" type="ORF">Tco_1017365</name>
</gene>
<evidence type="ECO:0000313" key="3">
    <source>
        <dbReference type="Proteomes" id="UP001151760"/>
    </source>
</evidence>
<keyword evidence="3" id="KW-1185">Reference proteome</keyword>
<protein>
    <submittedName>
        <fullName evidence="2">Uncharacterized protein</fullName>
    </submittedName>
</protein>
<evidence type="ECO:0000313" key="2">
    <source>
        <dbReference type="EMBL" id="GJT65885.1"/>
    </source>
</evidence>
<dbReference type="EMBL" id="BQNB010017667">
    <property type="protein sequence ID" value="GJT65885.1"/>
    <property type="molecule type" value="Genomic_DNA"/>
</dbReference>
<accession>A0ABQ5FRA3</accession>
<feature type="region of interest" description="Disordered" evidence="1">
    <location>
        <begin position="1"/>
        <end position="34"/>
    </location>
</feature>
<name>A0ABQ5FRA3_9ASTR</name>
<evidence type="ECO:0000256" key="1">
    <source>
        <dbReference type="SAM" id="MobiDB-lite"/>
    </source>
</evidence>
<reference evidence="2" key="1">
    <citation type="journal article" date="2022" name="Int. J. Mol. Sci.">
        <title>Draft Genome of Tanacetum Coccineum: Genomic Comparison of Closely Related Tanacetum-Family Plants.</title>
        <authorList>
            <person name="Yamashiro T."/>
            <person name="Shiraishi A."/>
            <person name="Nakayama K."/>
            <person name="Satake H."/>
        </authorList>
    </citation>
    <scope>NUCLEOTIDE SEQUENCE</scope>
</reference>
<sequence length="357" mass="41500">MAAANGRRHPQRHIHLVTTTSTPSSSPPSYMQPSKPPCHSRIYLLAWMGWNTNIEGRGLGELCTYDKMFLPSLVSLYYEVAPQCCILLRCKFEGVTNWRIGLPWIRRIELVSFVVFGECSFEDIQMLFDKEMKRVNTFVDMDTKLVKGSETRTKESSKRAGEELESKNLKKQKLDENVEAGRKDMNDSMDTKSEEAEMKKAYRYRFLIDEELIELSKSTHQYSDASNIDRETWKLLKLDKPKHVLTKPEEAYERVLWGDLKVMFEPDVESEVWRNLQGHKVIVWRLFSSSGVHFVMFKICIIFMPVDKADTHLPCNNHINAQQESFKLTTGMKCVIMLLKLMTKRSTKSWKCLNHPS</sequence>
<feature type="compositionally biased region" description="Basic residues" evidence="1">
    <location>
        <begin position="1"/>
        <end position="15"/>
    </location>
</feature>
<organism evidence="2 3">
    <name type="scientific">Tanacetum coccineum</name>
    <dbReference type="NCBI Taxonomy" id="301880"/>
    <lineage>
        <taxon>Eukaryota</taxon>
        <taxon>Viridiplantae</taxon>
        <taxon>Streptophyta</taxon>
        <taxon>Embryophyta</taxon>
        <taxon>Tracheophyta</taxon>
        <taxon>Spermatophyta</taxon>
        <taxon>Magnoliopsida</taxon>
        <taxon>eudicotyledons</taxon>
        <taxon>Gunneridae</taxon>
        <taxon>Pentapetalae</taxon>
        <taxon>asterids</taxon>
        <taxon>campanulids</taxon>
        <taxon>Asterales</taxon>
        <taxon>Asteraceae</taxon>
        <taxon>Asteroideae</taxon>
        <taxon>Anthemideae</taxon>
        <taxon>Anthemidinae</taxon>
        <taxon>Tanacetum</taxon>
    </lineage>
</organism>
<proteinExistence type="predicted"/>
<reference evidence="2" key="2">
    <citation type="submission" date="2022-01" db="EMBL/GenBank/DDBJ databases">
        <authorList>
            <person name="Yamashiro T."/>
            <person name="Shiraishi A."/>
            <person name="Satake H."/>
            <person name="Nakayama K."/>
        </authorList>
    </citation>
    <scope>NUCLEOTIDE SEQUENCE</scope>
</reference>
<dbReference type="Proteomes" id="UP001151760">
    <property type="component" value="Unassembled WGS sequence"/>
</dbReference>
<feature type="compositionally biased region" description="Low complexity" evidence="1">
    <location>
        <begin position="18"/>
        <end position="33"/>
    </location>
</feature>